<dbReference type="Gene3D" id="3.40.50.300">
    <property type="entry name" value="P-loop containing nucleotide triphosphate hydrolases"/>
    <property type="match status" value="1"/>
</dbReference>
<protein>
    <submittedName>
        <fullName evidence="1">Uncharacterized protein</fullName>
    </submittedName>
</protein>
<dbReference type="SUPFAM" id="SSF52540">
    <property type="entry name" value="P-loop containing nucleoside triphosphate hydrolases"/>
    <property type="match status" value="1"/>
</dbReference>
<accession>A0A381VA78</accession>
<dbReference type="AlphaFoldDB" id="A0A381VA78"/>
<organism evidence="1">
    <name type="scientific">marine metagenome</name>
    <dbReference type="NCBI Taxonomy" id="408172"/>
    <lineage>
        <taxon>unclassified sequences</taxon>
        <taxon>metagenomes</taxon>
        <taxon>ecological metagenomes</taxon>
    </lineage>
</organism>
<evidence type="ECO:0000313" key="1">
    <source>
        <dbReference type="EMBL" id="SVA37044.1"/>
    </source>
</evidence>
<gene>
    <name evidence="1" type="ORF">METZ01_LOCUS89898</name>
</gene>
<name>A0A381VA78_9ZZZZ</name>
<dbReference type="EMBL" id="UINC01008222">
    <property type="protein sequence ID" value="SVA37044.1"/>
    <property type="molecule type" value="Genomic_DNA"/>
</dbReference>
<dbReference type="InterPro" id="IPR027417">
    <property type="entry name" value="P-loop_NTPase"/>
</dbReference>
<proteinExistence type="predicted"/>
<sequence length="318" mass="36338">MNRDAFACPRWHAATEQDFFLLWLRSRHMNSVIIPQDTSLYQFLEPLAEHKRMLFLAGLPGVGKSLLVNQLASIAQRHRRRVHLLQWDVCRQPFETDRAVQEAYPEINGVTHGMIRKAVGIWARKTIGKWAMDYAGSEHLLIGELSMVGNRLIELARKEDDRAEALLSSDGTHFITPVPTREVRRMIEGTRAKRSADPQHQREQADAVPEVMRALWEELYRVAHTFGVIDRVPQRNSIAYDPDVYGGVFSALLKHRNHEVLSIDVHLSTDGLSVYDLDIDQHELIPTAQDVADCIAEVGCRYPTQAALDQEMARWYVV</sequence>
<reference evidence="1" key="1">
    <citation type="submission" date="2018-05" db="EMBL/GenBank/DDBJ databases">
        <authorList>
            <person name="Lanie J.A."/>
            <person name="Ng W.-L."/>
            <person name="Kazmierczak K.M."/>
            <person name="Andrzejewski T.M."/>
            <person name="Davidsen T.M."/>
            <person name="Wayne K.J."/>
            <person name="Tettelin H."/>
            <person name="Glass J.I."/>
            <person name="Rusch D."/>
            <person name="Podicherti R."/>
            <person name="Tsui H.-C.T."/>
            <person name="Winkler M.E."/>
        </authorList>
    </citation>
    <scope>NUCLEOTIDE SEQUENCE</scope>
</reference>